<evidence type="ECO:0000259" key="5">
    <source>
        <dbReference type="SMART" id="SM00872"/>
    </source>
</evidence>
<evidence type="ECO:0000313" key="6">
    <source>
        <dbReference type="EMBL" id="MBB4120622.1"/>
    </source>
</evidence>
<dbReference type="Gene3D" id="2.70.98.30">
    <property type="entry name" value="Golgi alpha-mannosidase II, domain 4"/>
    <property type="match status" value="1"/>
</dbReference>
<dbReference type="InterPro" id="IPR015341">
    <property type="entry name" value="Glyco_hydro_38_cen"/>
</dbReference>
<dbReference type="InterPro" id="IPR027291">
    <property type="entry name" value="Glyco_hydro_38_N_sf"/>
</dbReference>
<dbReference type="EMBL" id="JACIDZ010000001">
    <property type="protein sequence ID" value="MBB4120622.1"/>
    <property type="molecule type" value="Genomic_DNA"/>
</dbReference>
<dbReference type="RefSeq" id="WP_183482177.1">
    <property type="nucleotide sequence ID" value="NZ_JACIDZ010000001.1"/>
</dbReference>
<organism evidence="6 7">
    <name type="scientific">Martelella radicis</name>
    <dbReference type="NCBI Taxonomy" id="1397476"/>
    <lineage>
        <taxon>Bacteria</taxon>
        <taxon>Pseudomonadati</taxon>
        <taxon>Pseudomonadota</taxon>
        <taxon>Alphaproteobacteria</taxon>
        <taxon>Hyphomicrobiales</taxon>
        <taxon>Aurantimonadaceae</taxon>
        <taxon>Martelella</taxon>
    </lineage>
</organism>
<name>A0A7W6P7X5_9HYPH</name>
<dbReference type="InterPro" id="IPR011682">
    <property type="entry name" value="Glyco_hydro_38_C"/>
</dbReference>
<comment type="similarity">
    <text evidence="1">Belongs to the glycosyl hydrolase 38 family.</text>
</comment>
<dbReference type="GO" id="GO:0006013">
    <property type="term" value="P:mannose metabolic process"/>
    <property type="evidence" value="ECO:0007669"/>
    <property type="project" value="InterPro"/>
</dbReference>
<dbReference type="Gene3D" id="1.20.1270.50">
    <property type="entry name" value="Glycoside hydrolase family 38, central domain"/>
    <property type="match status" value="1"/>
</dbReference>
<evidence type="ECO:0000256" key="3">
    <source>
        <dbReference type="ARBA" id="ARBA00022801"/>
    </source>
</evidence>
<dbReference type="InterPro" id="IPR041147">
    <property type="entry name" value="GH38_C"/>
</dbReference>
<dbReference type="FunFam" id="1.20.1270.50:FF:000004">
    <property type="entry name" value="alpha-mannosidase 2C1 isoform X1"/>
    <property type="match status" value="1"/>
</dbReference>
<accession>A0A7W6P7X5</accession>
<keyword evidence="4 6" id="KW-0326">Glycosidase</keyword>
<dbReference type="SUPFAM" id="SSF74650">
    <property type="entry name" value="Galactose mutarotase-like"/>
    <property type="match status" value="1"/>
</dbReference>
<proteinExistence type="inferred from homology"/>
<dbReference type="SMART" id="SM00872">
    <property type="entry name" value="Alpha-mann_mid"/>
    <property type="match status" value="1"/>
</dbReference>
<evidence type="ECO:0000256" key="2">
    <source>
        <dbReference type="ARBA" id="ARBA00022723"/>
    </source>
</evidence>
<dbReference type="GO" id="GO:0030246">
    <property type="term" value="F:carbohydrate binding"/>
    <property type="evidence" value="ECO:0007669"/>
    <property type="project" value="InterPro"/>
</dbReference>
<dbReference type="Pfam" id="PF09261">
    <property type="entry name" value="Alpha-mann_mid"/>
    <property type="match status" value="1"/>
</dbReference>
<dbReference type="InterPro" id="IPR028995">
    <property type="entry name" value="Glyco_hydro_57/38_cen_sf"/>
</dbReference>
<comment type="caution">
    <text evidence="6">The sequence shown here is derived from an EMBL/GenBank/DDBJ whole genome shotgun (WGS) entry which is preliminary data.</text>
</comment>
<dbReference type="PANTHER" id="PTHR46017">
    <property type="entry name" value="ALPHA-MANNOSIDASE 2C1"/>
    <property type="match status" value="1"/>
</dbReference>
<dbReference type="Gene3D" id="3.20.110.10">
    <property type="entry name" value="Glycoside hydrolase 38, N terminal domain"/>
    <property type="match status" value="1"/>
</dbReference>
<reference evidence="6 7" key="1">
    <citation type="submission" date="2020-08" db="EMBL/GenBank/DDBJ databases">
        <title>Genomic Encyclopedia of Type Strains, Phase IV (KMG-IV): sequencing the most valuable type-strain genomes for metagenomic binning, comparative biology and taxonomic classification.</title>
        <authorList>
            <person name="Goeker M."/>
        </authorList>
    </citation>
    <scope>NUCLEOTIDE SEQUENCE [LARGE SCALE GENOMIC DNA]</scope>
    <source>
        <strain evidence="6 7">DSM 28101</strain>
    </source>
</reference>
<dbReference type="Pfam" id="PF07748">
    <property type="entry name" value="Glyco_hydro_38C"/>
    <property type="match status" value="1"/>
</dbReference>
<dbReference type="SUPFAM" id="SSF88713">
    <property type="entry name" value="Glycoside hydrolase/deacetylase"/>
    <property type="match status" value="1"/>
</dbReference>
<keyword evidence="2" id="KW-0479">Metal-binding</keyword>
<dbReference type="AlphaFoldDB" id="A0A7W6P7X5"/>
<evidence type="ECO:0000313" key="7">
    <source>
        <dbReference type="Proteomes" id="UP000530571"/>
    </source>
</evidence>
<dbReference type="GO" id="GO:0046872">
    <property type="term" value="F:metal ion binding"/>
    <property type="evidence" value="ECO:0007669"/>
    <property type="project" value="UniProtKB-KW"/>
</dbReference>
<dbReference type="FunFam" id="2.70.98.30:FF:000010">
    <property type="entry name" value="Cytosolic alpha-mannosidase"/>
    <property type="match status" value="1"/>
</dbReference>
<dbReference type="Pfam" id="PF01074">
    <property type="entry name" value="Glyco_hydro_38N"/>
    <property type="match status" value="1"/>
</dbReference>
<dbReference type="InterPro" id="IPR011013">
    <property type="entry name" value="Gal_mutarotase_sf_dom"/>
</dbReference>
<dbReference type="InterPro" id="IPR037094">
    <property type="entry name" value="Glyco_hydro_38_cen_sf"/>
</dbReference>
<dbReference type="CDD" id="cd10789">
    <property type="entry name" value="GH38N_AMII_ER_cytosolic"/>
    <property type="match status" value="1"/>
</dbReference>
<dbReference type="EC" id="3.2.1.24" evidence="6"/>
<dbReference type="Gene3D" id="2.60.40.2220">
    <property type="match status" value="1"/>
</dbReference>
<dbReference type="SUPFAM" id="SSF88688">
    <property type="entry name" value="Families 57/38 glycoside transferase middle domain"/>
    <property type="match status" value="1"/>
</dbReference>
<sequence length="1032" mass="115550">MEDKLADFSKIFHLVEQLSKRIFTPTEITVDFRFMQASPSRRARMLEGPHPDWEPVTADTVWGEPQSYFWFGGSVQIPASLAGKRLYLGIEAMFGRVMGRSDPQCLVRINGEIVQGADYNHREILLTPSARSGERFEIMVEAGTIEDRRQLGFAGRLLVHDRQAETLYYDLRAPLDVARHLDVNDHRRDFIVKTVYQAINAVDFRAGDARRYADSLEAAGAVAARIYAAADTEIAPHITVTGHTHIDVAWLWRIRETRQKMARSMATVLSLMDEYPEYRFMYNQGLLLDYLEQDYPTLFAGIRERHSESRFEIEGALWLEPDANITSGESLVRHVLRGVRYHVEKFGVRPRILWLPDTFGYSAAIPQVMKLAGLTVFVTHKLSWNDTNRMPGEVFFWQGIDGTRAPTYFLTTQPADSTSIGTTYCPDLKASHVMGAWRRYAQKETNDELFLVYGFGDGGGGPTREMLEHIRRMERGIPGCPRVSQGFMGPALERIVGRMHENPKDYPVWVGELYLEFHRGTFTSVAKVKRNNRRAEAMLRELEALASLAWFFAGIDYPEAELQALWDIALLNQFHDILPGSSIGLVYDDSDEDYATFFARADALRQSLAANIAGEGEVLVVNPFAGQRDGLARIAGETPLEFGGLRSQTVMAADGTLLQAVPVGPVPGLGAIALACGPARHGAAGDGGLAVAPDRLENAHLRAEFDTSGRLVSLIDKKSGRECLSGAANRLQAFRDLPEQFDAWDIDRTFEDQVFEIDRLENAEIVETGPYRAALRFVWRYETSRIVEIVSLGAEERMLEFDCFIDWHEHNTMVKAAFPLGVRTANCDAEIQFGHVTRPTHANTSWDQARFESPMHRWVSLGEDGFGVAFLNDCKYGYDARDTTIRLTLLRSPTYPWPDADQGEHRFRYAIMPHEGLGQVSVAAEAFNHEFMPAAGCGESSGGSLSSPLSIESEGIAIETIKRAEDGGGLVVRLWERNGARRTARLSFDAAVGKVGEVDLLEEAVVDLHPEAGILELDFAPFEIKTLKLERR</sequence>
<dbReference type="PANTHER" id="PTHR46017:SF1">
    <property type="entry name" value="ALPHA-MANNOSIDASE 2C1"/>
    <property type="match status" value="1"/>
</dbReference>
<keyword evidence="3 6" id="KW-0378">Hydrolase</keyword>
<dbReference type="GO" id="GO:0004559">
    <property type="term" value="F:alpha-mannosidase activity"/>
    <property type="evidence" value="ECO:0007669"/>
    <property type="project" value="UniProtKB-EC"/>
</dbReference>
<protein>
    <submittedName>
        <fullName evidence="6">Alpha-mannosidase</fullName>
        <ecNumber evidence="6">3.2.1.24</ecNumber>
    </submittedName>
</protein>
<dbReference type="InterPro" id="IPR000602">
    <property type="entry name" value="Glyco_hydro_38_N"/>
</dbReference>
<gene>
    <name evidence="6" type="ORF">GGR30_000517</name>
</gene>
<dbReference type="InterPro" id="IPR011330">
    <property type="entry name" value="Glyco_hydro/deAcase_b/a-brl"/>
</dbReference>
<evidence type="ECO:0000256" key="1">
    <source>
        <dbReference type="ARBA" id="ARBA00009792"/>
    </source>
</evidence>
<keyword evidence="7" id="KW-1185">Reference proteome</keyword>
<dbReference type="Proteomes" id="UP000530571">
    <property type="component" value="Unassembled WGS sequence"/>
</dbReference>
<dbReference type="Pfam" id="PF17677">
    <property type="entry name" value="Glyco_hydro38C2"/>
    <property type="match status" value="1"/>
</dbReference>
<dbReference type="GO" id="GO:0009313">
    <property type="term" value="P:oligosaccharide catabolic process"/>
    <property type="evidence" value="ECO:0007669"/>
    <property type="project" value="TreeGrafter"/>
</dbReference>
<feature type="domain" description="Glycoside hydrolase family 38 central" evidence="5">
    <location>
        <begin position="516"/>
        <end position="594"/>
    </location>
</feature>
<evidence type="ECO:0000256" key="4">
    <source>
        <dbReference type="ARBA" id="ARBA00023295"/>
    </source>
</evidence>